<organism evidence="3 4">
    <name type="scientific">Pseudobutyrivibrio ruminis DSM 9787</name>
    <dbReference type="NCBI Taxonomy" id="1123011"/>
    <lineage>
        <taxon>Bacteria</taxon>
        <taxon>Bacillati</taxon>
        <taxon>Bacillota</taxon>
        <taxon>Clostridia</taxon>
        <taxon>Lachnospirales</taxon>
        <taxon>Lachnospiraceae</taxon>
        <taxon>Pseudobutyrivibrio</taxon>
    </lineage>
</organism>
<dbReference type="SUPFAM" id="SSF49373">
    <property type="entry name" value="Invasin/intimin cell-adhesion fragments"/>
    <property type="match status" value="1"/>
</dbReference>
<feature type="region of interest" description="Disordered" evidence="1">
    <location>
        <begin position="32"/>
        <end position="111"/>
    </location>
</feature>
<feature type="compositionally biased region" description="Acidic residues" evidence="1">
    <location>
        <begin position="74"/>
        <end position="111"/>
    </location>
</feature>
<dbReference type="Proteomes" id="UP000219563">
    <property type="component" value="Unassembled WGS sequence"/>
</dbReference>
<dbReference type="Pfam" id="PF13306">
    <property type="entry name" value="LRR_5"/>
    <property type="match status" value="1"/>
</dbReference>
<dbReference type="SUPFAM" id="SSF52058">
    <property type="entry name" value="L domain-like"/>
    <property type="match status" value="1"/>
</dbReference>
<feature type="signal peptide" evidence="2">
    <location>
        <begin position="1"/>
        <end position="27"/>
    </location>
</feature>
<dbReference type="InterPro" id="IPR026906">
    <property type="entry name" value="LRR_5"/>
</dbReference>
<dbReference type="InterPro" id="IPR032675">
    <property type="entry name" value="LRR_dom_sf"/>
</dbReference>
<feature type="chain" id="PRO_5013261737" evidence="2">
    <location>
        <begin position="28"/>
        <end position="1628"/>
    </location>
</feature>
<sequence length="1628" mass="174551">MKKRFRMLALVLSACMMLNLAPMTALAAESTPQSEIVLSGSSTDADDIDASEETTDAEEAVTPQPEETTPSTEEVVEAGSDETENDSEVEPQSESEETTDDLESVEEEEEQELLEATSTVFTVDGQGTLVKSSSKELSGDIDIAKMLPEGAVVKIIPADIFKGNTGITSVVIPSTVQEFKTGAFDGCENLTTVKFENDTVSATEFPEAMFRGCTKLAYSAKATNFKIPAGVQKIGQYCFQGCTSLGGVDFSKATSLTEVGDSAFIYCSALNTLKNFDKTAVTKIDSNAFANTAVNQTIAVPTTLVSISSNAFANCSKLYSIDLSSLDGTSLTIGKGAFSNSGLKSISLPDTYHTLTEGVFLNCTNMTTVTIGSNKADTGVTTIATGAFEGCTGLTEVILNESVTEVANNAFKSCNKVVTIKSLQGKSLTNGNSMTLYYNSFPINKGMTIYGYDGNIQDWQGKHSTEEVKFSSLYTGLAFDINEQKDGNSVTVAGAKNIVTLGDKVNVTPKAAKNYTLISMTHGTKDAYVGSAATTDETGASTYSFTVTNSDVDSEGKIPVNVAFANISQTDTTFTFEIKENDYVTYANTNDAIEINTLGQSVPLTIRAINSNYGSVTSNPWLWSFKSNNTNCVKVDANGKIRAVASTTGTKDGYATVTATLNANKKIVVTAKVYVEAVQKFNSISNVSFEDTYKMTKAVDSQTGLNTIVFSKSWVEAAKHAKKTRDVNVTVEALDTNGLEMDTAFTWKSANTAIATVASSTTESTSNTIKVCGVGETIITATSKEKSATTKETASIQFIVRVVDKTPAVSDSTIVINTKSNKGTDFNIVRSYNGAISTDDIEIVQYSNKKWVSMDKQFSVSVVSQPVERADGDYDQTLNIGLYTDSKYANKETSVADLYVKCLVDNTDYVYAKLPTVKITAKAPAPKVTIAGKVNTFYKATAETKADTSVTATVAKVAGYEWDTSKEVSLDCLDTDTGNVFKENFDVEPVKAGDYSKLRIYQKAEELKVYNDKDKKLALTGYLVIPYKNGIEAKVKITIGTQKVAPAYVLSSSTVTTSKFAKAQSFNIQLLDKKTKKVIDLTDKHSFDKYAAGSTPLSFTTLTPAVDVETDTITVTTPADGISANSKAIIVLRNTNWNQTLTYPLTIKVATANPKIVLGTSNIQINIASATQNSTTAALKDAYITGLDVHDDRIVSTNKGKAKTEADKVSWEYDNGKLKASVQEDNLPAKGKYTYTVPYTGTYVGGNTYDATVAVTVQILEAVPTVKLNATTFTLNDNLYGVTDGENAAEIATTTYSVLNLPADGAYTVDMTEAELINTTQKKNPVSYGVGGNTAWTSAGSPIAFDLNAGKFSIYLTKKLNGVANTFTISKVKVDGKTIADLKITVKSNLKKPTIKLAPKGTINVLDGSSAITYTLTVANYSGTVDPRKLQLISEYVPDKTNSSAGTWKLIPSEMAGHFVFDAASVNGNKINLVVNDSERADLQGITYKINANYAFGTDAEDATYTSEVCTIAPKPTQSMPKLTLSASAMNLYAANPSYGNSITVTSKNTAVSIDDIEWSKNTSKDMQKAFEAPIYDASTGKLTIKIKNAALLKKNTTYTLKYCIKNDNQLTGNNVQGTEFAVKVTVK</sequence>
<dbReference type="PANTHER" id="PTHR45661">
    <property type="entry name" value="SURFACE ANTIGEN"/>
    <property type="match status" value="1"/>
</dbReference>
<dbReference type="PANTHER" id="PTHR45661:SF3">
    <property type="entry name" value="IG-LIKE DOMAIN-CONTAINING PROTEIN"/>
    <property type="match status" value="1"/>
</dbReference>
<evidence type="ECO:0000313" key="4">
    <source>
        <dbReference type="Proteomes" id="UP000219563"/>
    </source>
</evidence>
<proteinExistence type="predicted"/>
<dbReference type="Gene3D" id="3.80.10.10">
    <property type="entry name" value="Ribonuclease Inhibitor"/>
    <property type="match status" value="4"/>
</dbReference>
<feature type="compositionally biased region" description="Acidic residues" evidence="1">
    <location>
        <begin position="44"/>
        <end position="59"/>
    </location>
</feature>
<dbReference type="InterPro" id="IPR053139">
    <property type="entry name" value="Surface_bspA-like"/>
</dbReference>
<dbReference type="InterPro" id="IPR008964">
    <property type="entry name" value="Invasin/intimin_cell_adhesion"/>
</dbReference>
<evidence type="ECO:0000313" key="3">
    <source>
        <dbReference type="EMBL" id="SOC04030.1"/>
    </source>
</evidence>
<keyword evidence="2" id="KW-0732">Signal</keyword>
<protein>
    <submittedName>
        <fullName evidence="3">Leucine rich repeat-containing protein</fullName>
    </submittedName>
</protein>
<feature type="compositionally biased region" description="Low complexity" evidence="1">
    <location>
        <begin position="60"/>
        <end position="73"/>
    </location>
</feature>
<dbReference type="EMBL" id="OBMR01000006">
    <property type="protein sequence ID" value="SOC04030.1"/>
    <property type="molecule type" value="Genomic_DNA"/>
</dbReference>
<evidence type="ECO:0000256" key="1">
    <source>
        <dbReference type="SAM" id="MobiDB-lite"/>
    </source>
</evidence>
<accession>A0A285S8V9</accession>
<dbReference type="RefSeq" id="WP_097076351.1">
    <property type="nucleotide sequence ID" value="NZ_OBMR01000006.1"/>
</dbReference>
<gene>
    <name evidence="3" type="ORF">SAMN02910411_1996</name>
</gene>
<name>A0A285S8V9_9FIRM</name>
<evidence type="ECO:0000256" key="2">
    <source>
        <dbReference type="SAM" id="SignalP"/>
    </source>
</evidence>
<reference evidence="3 4" key="1">
    <citation type="submission" date="2017-08" db="EMBL/GenBank/DDBJ databases">
        <authorList>
            <person name="de Groot N.N."/>
        </authorList>
    </citation>
    <scope>NUCLEOTIDE SEQUENCE [LARGE SCALE GENOMIC DNA]</scope>
    <source>
        <strain evidence="3 4">DSM 9787</strain>
    </source>
</reference>